<dbReference type="AlphaFoldDB" id="A0AA89BPJ7"/>
<dbReference type="PROSITE" id="PS50262">
    <property type="entry name" value="G_PROTEIN_RECEP_F1_2"/>
    <property type="match status" value="1"/>
</dbReference>
<dbReference type="Proteomes" id="UP001186944">
    <property type="component" value="Unassembled WGS sequence"/>
</dbReference>
<evidence type="ECO:0000256" key="6">
    <source>
        <dbReference type="ARBA" id="ARBA00023136"/>
    </source>
</evidence>
<protein>
    <recommendedName>
        <fullName evidence="11">G-protein coupled receptors family 1 profile domain-containing protein</fullName>
    </recommendedName>
</protein>
<comment type="caution">
    <text evidence="12">The sequence shown here is derived from an EMBL/GenBank/DDBJ whole genome shotgun (WGS) entry which is preliminary data.</text>
</comment>
<keyword evidence="2" id="KW-1003">Cell membrane</keyword>
<comment type="subcellular location">
    <subcellularLocation>
        <location evidence="1">Cell membrane</location>
        <topology evidence="1">Multi-pass membrane protein</topology>
    </subcellularLocation>
</comment>
<keyword evidence="5 9" id="KW-0297">G-protein coupled receptor</keyword>
<evidence type="ECO:0000256" key="10">
    <source>
        <dbReference type="SAM" id="Phobius"/>
    </source>
</evidence>
<keyword evidence="4 10" id="KW-1133">Transmembrane helix</keyword>
<evidence type="ECO:0000256" key="1">
    <source>
        <dbReference type="ARBA" id="ARBA00004651"/>
    </source>
</evidence>
<evidence type="ECO:0000256" key="7">
    <source>
        <dbReference type="ARBA" id="ARBA00023170"/>
    </source>
</evidence>
<dbReference type="InterPro" id="IPR017452">
    <property type="entry name" value="GPCR_Rhodpsn_7TM"/>
</dbReference>
<dbReference type="GO" id="GO:0043410">
    <property type="term" value="P:positive regulation of MAPK cascade"/>
    <property type="evidence" value="ECO:0007669"/>
    <property type="project" value="TreeGrafter"/>
</dbReference>
<organism evidence="12 13">
    <name type="scientific">Pinctada imbricata</name>
    <name type="common">Atlantic pearl-oyster</name>
    <name type="synonym">Pinctada martensii</name>
    <dbReference type="NCBI Taxonomy" id="66713"/>
    <lineage>
        <taxon>Eukaryota</taxon>
        <taxon>Metazoa</taxon>
        <taxon>Spiralia</taxon>
        <taxon>Lophotrochozoa</taxon>
        <taxon>Mollusca</taxon>
        <taxon>Bivalvia</taxon>
        <taxon>Autobranchia</taxon>
        <taxon>Pteriomorphia</taxon>
        <taxon>Pterioida</taxon>
        <taxon>Pterioidea</taxon>
        <taxon>Pteriidae</taxon>
        <taxon>Pinctada</taxon>
    </lineage>
</organism>
<dbReference type="PRINTS" id="PR00237">
    <property type="entry name" value="GPCRRHODOPSN"/>
</dbReference>
<evidence type="ECO:0000313" key="12">
    <source>
        <dbReference type="EMBL" id="KAK3089261.1"/>
    </source>
</evidence>
<dbReference type="PANTHER" id="PTHR24248">
    <property type="entry name" value="ADRENERGIC RECEPTOR-RELATED G-PROTEIN COUPLED RECEPTOR"/>
    <property type="match status" value="1"/>
</dbReference>
<dbReference type="GO" id="GO:0071880">
    <property type="term" value="P:adenylate cyclase-activating adrenergic receptor signaling pathway"/>
    <property type="evidence" value="ECO:0007669"/>
    <property type="project" value="TreeGrafter"/>
</dbReference>
<dbReference type="Gene3D" id="1.20.1070.10">
    <property type="entry name" value="Rhodopsin 7-helix transmembrane proteins"/>
    <property type="match status" value="1"/>
</dbReference>
<dbReference type="EMBL" id="VSWD01000010">
    <property type="protein sequence ID" value="KAK3089261.1"/>
    <property type="molecule type" value="Genomic_DNA"/>
</dbReference>
<comment type="similarity">
    <text evidence="9">Belongs to the G-protein coupled receptor 1 family.</text>
</comment>
<name>A0AA89BPJ7_PINIB</name>
<proteinExistence type="inferred from homology"/>
<keyword evidence="8 9" id="KW-0807">Transducer</keyword>
<keyword evidence="7 9" id="KW-0675">Receptor</keyword>
<dbReference type="GO" id="GO:0004993">
    <property type="term" value="F:G protein-coupled serotonin receptor activity"/>
    <property type="evidence" value="ECO:0007669"/>
    <property type="project" value="UniProtKB-ARBA"/>
</dbReference>
<feature type="transmembrane region" description="Helical" evidence="10">
    <location>
        <begin position="86"/>
        <end position="113"/>
    </location>
</feature>
<feature type="transmembrane region" description="Helical" evidence="10">
    <location>
        <begin position="220"/>
        <end position="241"/>
    </location>
</feature>
<dbReference type="PANTHER" id="PTHR24248:SF192">
    <property type="entry name" value="G-PROTEIN COUPLED RECEPTORS FAMILY 1 PROFILE DOMAIN-CONTAINING PROTEIN"/>
    <property type="match status" value="1"/>
</dbReference>
<evidence type="ECO:0000256" key="4">
    <source>
        <dbReference type="ARBA" id="ARBA00022989"/>
    </source>
</evidence>
<feature type="domain" description="G-protein coupled receptors family 1 profile" evidence="11">
    <location>
        <begin position="24"/>
        <end position="277"/>
    </location>
</feature>
<feature type="transmembrane region" description="Helical" evidence="10">
    <location>
        <begin position="125"/>
        <end position="146"/>
    </location>
</feature>
<evidence type="ECO:0000256" key="2">
    <source>
        <dbReference type="ARBA" id="ARBA00022475"/>
    </source>
</evidence>
<accession>A0AA89BPJ7</accession>
<evidence type="ECO:0000256" key="9">
    <source>
        <dbReference type="RuleBase" id="RU000688"/>
    </source>
</evidence>
<feature type="transmembrane region" description="Helical" evidence="10">
    <location>
        <begin position="12"/>
        <end position="32"/>
    </location>
</feature>
<reference evidence="12" key="1">
    <citation type="submission" date="2019-08" db="EMBL/GenBank/DDBJ databases">
        <title>The improved chromosome-level genome for the pearl oyster Pinctada fucata martensii using PacBio sequencing and Hi-C.</title>
        <authorList>
            <person name="Zheng Z."/>
        </authorList>
    </citation>
    <scope>NUCLEOTIDE SEQUENCE</scope>
    <source>
        <strain evidence="12">ZZ-2019</strain>
        <tissue evidence="12">Adductor muscle</tissue>
    </source>
</reference>
<evidence type="ECO:0000313" key="13">
    <source>
        <dbReference type="Proteomes" id="UP001186944"/>
    </source>
</evidence>
<dbReference type="PROSITE" id="PS00237">
    <property type="entry name" value="G_PROTEIN_RECEP_F1_1"/>
    <property type="match status" value="1"/>
</dbReference>
<evidence type="ECO:0000259" key="11">
    <source>
        <dbReference type="PROSITE" id="PS50262"/>
    </source>
</evidence>
<dbReference type="GO" id="GO:0005886">
    <property type="term" value="C:plasma membrane"/>
    <property type="evidence" value="ECO:0007669"/>
    <property type="project" value="UniProtKB-SubCell"/>
</dbReference>
<evidence type="ECO:0000256" key="3">
    <source>
        <dbReference type="ARBA" id="ARBA00022692"/>
    </source>
</evidence>
<evidence type="ECO:0000256" key="5">
    <source>
        <dbReference type="ARBA" id="ARBA00023040"/>
    </source>
</evidence>
<feature type="transmembrane region" description="Helical" evidence="10">
    <location>
        <begin position="166"/>
        <end position="186"/>
    </location>
</feature>
<keyword evidence="6 10" id="KW-0472">Membrane</keyword>
<gene>
    <name evidence="12" type="ORF">FSP39_002168</name>
</gene>
<feature type="transmembrane region" description="Helical" evidence="10">
    <location>
        <begin position="44"/>
        <end position="66"/>
    </location>
</feature>
<feature type="transmembrane region" description="Helical" evidence="10">
    <location>
        <begin position="261"/>
        <end position="279"/>
    </location>
</feature>
<keyword evidence="3 9" id="KW-0812">Transmembrane</keyword>
<dbReference type="Pfam" id="PF00001">
    <property type="entry name" value="7tm_1"/>
    <property type="match status" value="1"/>
</dbReference>
<dbReference type="SUPFAM" id="SSF81321">
    <property type="entry name" value="Family A G protein-coupled receptor-like"/>
    <property type="match status" value="1"/>
</dbReference>
<sequence length="302" mass="33963">MESELTNQVLSSILLLLMVIIIFGNSLVLIAVSRFRRKATPSCILIVNLAIADLILGLVLPIQAFARLHSDFGKSKYACFLRLSSMVFSSFSSMFAVMLMAIDRFFGVCHCISYHQNNSVKKTSLAVATVWIYSILLAIYPIRFFFESDSSAARECIVKHVISSSYLIFIPVQYFVIILIISFMYFKIVKVALNKKRVISVQTGFVLASRAMRLHRELRAAKMMAAIILVFVFCWTPFAVVLLYDVSTEPTNQTVGRLVDVSVFLGIINSAVNPAIYPLQNRGFKKAFREILHCANKTNAKD</sequence>
<dbReference type="InterPro" id="IPR000276">
    <property type="entry name" value="GPCR_Rhodpsn"/>
</dbReference>
<evidence type="ECO:0000256" key="8">
    <source>
        <dbReference type="ARBA" id="ARBA00023224"/>
    </source>
</evidence>
<keyword evidence="13" id="KW-1185">Reference proteome</keyword>
<dbReference type="SMART" id="SM01381">
    <property type="entry name" value="7TM_GPCR_Srsx"/>
    <property type="match status" value="1"/>
</dbReference>